<comment type="caution">
    <text evidence="1">The sequence shown here is derived from an EMBL/GenBank/DDBJ whole genome shotgun (WGS) entry which is preliminary data.</text>
</comment>
<dbReference type="EMBL" id="JBHSFW010000009">
    <property type="protein sequence ID" value="MFC4619506.1"/>
    <property type="molecule type" value="Genomic_DNA"/>
</dbReference>
<dbReference type="Proteomes" id="UP001596022">
    <property type="component" value="Unassembled WGS sequence"/>
</dbReference>
<accession>A0ABV9GQC8</accession>
<protein>
    <submittedName>
        <fullName evidence="1">DUF6157 family protein</fullName>
    </submittedName>
</protein>
<proteinExistence type="predicted"/>
<sequence>MSYKNTFIKVAPDCPVTKAVVPESKREKKPIHQIHYEMLSNNPYKYTHEALIFEADVQHKGIAPENIEAHRKAFFQKKHPCLRASQLPKKYGWGIHYDAEGKIALYGMETEAYQKFSQSDLQILYAMRSSRKKPS</sequence>
<evidence type="ECO:0000313" key="1">
    <source>
        <dbReference type="EMBL" id="MFC4619506.1"/>
    </source>
</evidence>
<organism evidence="1 2">
    <name type="scientific">Camelliibacillus cellulosilyticus</name>
    <dbReference type="NCBI Taxonomy" id="2174486"/>
    <lineage>
        <taxon>Bacteria</taxon>
        <taxon>Bacillati</taxon>
        <taxon>Bacillota</taxon>
        <taxon>Bacilli</taxon>
        <taxon>Bacillales</taxon>
        <taxon>Sporolactobacillaceae</taxon>
        <taxon>Camelliibacillus</taxon>
    </lineage>
</organism>
<dbReference type="Pfam" id="PF19654">
    <property type="entry name" value="DUF6157"/>
    <property type="match status" value="1"/>
</dbReference>
<evidence type="ECO:0000313" key="2">
    <source>
        <dbReference type="Proteomes" id="UP001596022"/>
    </source>
</evidence>
<gene>
    <name evidence="1" type="ORF">ACFO4N_12365</name>
</gene>
<keyword evidence="2" id="KW-1185">Reference proteome</keyword>
<name>A0ABV9GQC8_9BACL</name>
<dbReference type="InterPro" id="IPR046155">
    <property type="entry name" value="DUF6157"/>
</dbReference>
<dbReference type="RefSeq" id="WP_376846603.1">
    <property type="nucleotide sequence ID" value="NZ_JBHSFW010000009.1"/>
</dbReference>
<reference evidence="2" key="1">
    <citation type="journal article" date="2019" name="Int. J. Syst. Evol. Microbiol.">
        <title>The Global Catalogue of Microorganisms (GCM) 10K type strain sequencing project: providing services to taxonomists for standard genome sequencing and annotation.</title>
        <authorList>
            <consortium name="The Broad Institute Genomics Platform"/>
            <consortium name="The Broad Institute Genome Sequencing Center for Infectious Disease"/>
            <person name="Wu L."/>
            <person name="Ma J."/>
        </authorList>
    </citation>
    <scope>NUCLEOTIDE SEQUENCE [LARGE SCALE GENOMIC DNA]</scope>
    <source>
        <strain evidence="2">CGMCC 1.16306</strain>
    </source>
</reference>